<dbReference type="Proteomes" id="UP000006319">
    <property type="component" value="Unassembled WGS sequence"/>
</dbReference>
<dbReference type="AlphaFoldDB" id="K6VK80"/>
<feature type="non-terminal residue" evidence="1">
    <location>
        <position position="1"/>
    </location>
</feature>
<proteinExistence type="predicted"/>
<dbReference type="EMBL" id="DF157973">
    <property type="protein sequence ID" value="GAB69852.1"/>
    <property type="molecule type" value="Genomic_DNA"/>
</dbReference>
<gene>
    <name evidence="1" type="ORF">PCYB_006010</name>
</gene>
<dbReference type="RefSeq" id="XP_004228070.1">
    <property type="nucleotide sequence ID" value="XM_004228022.1"/>
</dbReference>
<dbReference type="OrthoDB" id="381466at2759"/>
<dbReference type="GeneID" id="14696394"/>
<protein>
    <recommendedName>
        <fullName evidence="3">CYIR protein</fullName>
    </recommendedName>
</protein>
<reference evidence="1 2" key="1">
    <citation type="journal article" date="2012" name="Nat. Genet.">
        <title>Plasmodium cynomolgi genome sequences provide insight into Plasmodium vivax and the monkey malaria clade.</title>
        <authorList>
            <person name="Tachibana S."/>
            <person name="Sullivan S.A."/>
            <person name="Kawai S."/>
            <person name="Nakamura S."/>
            <person name="Kim H.R."/>
            <person name="Goto N."/>
            <person name="Arisue N."/>
            <person name="Palacpac N.M.Q."/>
            <person name="Honma H."/>
            <person name="Yagi M."/>
            <person name="Tougan T."/>
            <person name="Katakai Y."/>
            <person name="Kaneko O."/>
            <person name="Mita T."/>
            <person name="Kita K."/>
            <person name="Yasutomi Y."/>
            <person name="Sutton P.L."/>
            <person name="Shakhbatyan R."/>
            <person name="Horii T."/>
            <person name="Yasunaga T."/>
            <person name="Barnwell J.W."/>
            <person name="Escalante A.A."/>
            <person name="Carlton J.M."/>
            <person name="Tanabe K."/>
        </authorList>
    </citation>
    <scope>NUCLEOTIDE SEQUENCE [LARGE SCALE GENOMIC DNA]</scope>
    <source>
        <strain evidence="1 2">B</strain>
    </source>
</reference>
<organism evidence="1 2">
    <name type="scientific">Plasmodium cynomolgi (strain B)</name>
    <dbReference type="NCBI Taxonomy" id="1120755"/>
    <lineage>
        <taxon>Eukaryota</taxon>
        <taxon>Sar</taxon>
        <taxon>Alveolata</taxon>
        <taxon>Apicomplexa</taxon>
        <taxon>Aconoidasida</taxon>
        <taxon>Haemosporida</taxon>
        <taxon>Plasmodiidae</taxon>
        <taxon>Plasmodium</taxon>
        <taxon>Plasmodium (Plasmodium)</taxon>
    </lineage>
</organism>
<accession>K6VK80</accession>
<name>K6VK80_PLACD</name>
<evidence type="ECO:0000313" key="1">
    <source>
        <dbReference type="EMBL" id="GAB69852.1"/>
    </source>
</evidence>
<dbReference type="VEuPathDB" id="PlasmoDB:PCYB_006010"/>
<evidence type="ECO:0000313" key="2">
    <source>
        <dbReference type="Proteomes" id="UP000006319"/>
    </source>
</evidence>
<dbReference type="KEGG" id="pcy:PCYB_006010"/>
<evidence type="ECO:0008006" key="3">
    <source>
        <dbReference type="Google" id="ProtNLM"/>
    </source>
</evidence>
<sequence>AQLCGAYFSEELNKVRTIFSNDYTEHFKKIKSIQDPILRYVALYLVHNYDKSKKYFIENGRRENNIACLSLNRWLDQRKSFYTHGDKCAVNLDLWKQTIDPIWEMLNKNQTLNCMRKEIYTKNTYIPNALLPPTCYKYVPLNYTCTYPLHILNKYKNLLSTECKKIDSQCSKCEKI</sequence>
<keyword evidence="2" id="KW-1185">Reference proteome</keyword>